<dbReference type="InterPro" id="IPR023100">
    <property type="entry name" value="D-aminoacylase_insert_dom_sf"/>
</dbReference>
<proteinExistence type="predicted"/>
<dbReference type="AlphaFoldDB" id="A0A542XGN4"/>
<dbReference type="RefSeq" id="WP_142007318.1">
    <property type="nucleotide sequence ID" value="NZ_CAJTBP010000001.1"/>
</dbReference>
<dbReference type="InterPro" id="IPR032466">
    <property type="entry name" value="Metal_Hydrolase"/>
</dbReference>
<evidence type="ECO:0000313" key="3">
    <source>
        <dbReference type="Proteomes" id="UP000318336"/>
    </source>
</evidence>
<sequence length="540" mass="57784">MSNDLRAPRLLITGATVVDGTETPSFTADVLVDGDRVAAVGGDLGARDADRVIDAAGLVLAPGFIDMHAHSDLQVFLNPEHPSRLTQGVTTEVIGQDGLSYAPVTDETLSVLRRKIAGWNTDPDDFDFPWRSVADYLDVIDRGVATNLAYLAPHGTIRALARGWNTGVATDDEIDQMARILDRALEEGAVGLSTGLTYTPAMYAERGELVRLCQVVARRGGFFSPHHRSYGAGALDAYREMVEVTSAAGCALHLSHAAMNFRPNAGKGQELLALLAEGAAGGADISLDTYPYLPGATTLSAILPSWAGAGDTDEIIARLRDPDALARIHEHLEVTGSDGCHGVVAEWDTIEISSVGNPALADRVGRTIAQVATETGREPFDVCIQQLVDDRLATGILQHVGHEGNVRAIMTHPWHTGGSDGLLIGAKPHPRGFGTFARYLGRYCRELGIFSLEECVGHLTGRAARRLRLVDRGLVREGYGADLVLFDPDTVADRATFDAPRQPAAGFHHVLVRGQLALDDGHLTGARSGRALRRTDEGVR</sequence>
<dbReference type="SUPFAM" id="SSF51338">
    <property type="entry name" value="Composite domain of metallo-dependent hydrolases"/>
    <property type="match status" value="1"/>
</dbReference>
<dbReference type="InterPro" id="IPR013108">
    <property type="entry name" value="Amidohydro_3"/>
</dbReference>
<organism evidence="2 3">
    <name type="scientific">Barrientosiimonas humi</name>
    <dbReference type="NCBI Taxonomy" id="999931"/>
    <lineage>
        <taxon>Bacteria</taxon>
        <taxon>Bacillati</taxon>
        <taxon>Actinomycetota</taxon>
        <taxon>Actinomycetes</taxon>
        <taxon>Micrococcales</taxon>
        <taxon>Dermacoccaceae</taxon>
        <taxon>Barrientosiimonas</taxon>
    </lineage>
</organism>
<evidence type="ECO:0000313" key="2">
    <source>
        <dbReference type="EMBL" id="TQL34982.1"/>
    </source>
</evidence>
<keyword evidence="3" id="KW-1185">Reference proteome</keyword>
<dbReference type="GO" id="GO:0005829">
    <property type="term" value="C:cytosol"/>
    <property type="evidence" value="ECO:0007669"/>
    <property type="project" value="TreeGrafter"/>
</dbReference>
<dbReference type="InterPro" id="IPR011059">
    <property type="entry name" value="Metal-dep_hydrolase_composite"/>
</dbReference>
<dbReference type="PANTHER" id="PTHR11647">
    <property type="entry name" value="HYDRANTOINASE/DIHYDROPYRIMIDINASE FAMILY MEMBER"/>
    <property type="match status" value="1"/>
</dbReference>
<protein>
    <submittedName>
        <fullName evidence="2">N-acyl-D-amino-acid deacylase</fullName>
    </submittedName>
</protein>
<dbReference type="InterPro" id="IPR050378">
    <property type="entry name" value="Metallo-dep_Hydrolases_sf"/>
</dbReference>
<reference evidence="2 3" key="1">
    <citation type="submission" date="2019-06" db="EMBL/GenBank/DDBJ databases">
        <title>Sequencing the genomes of 1000 actinobacteria strains.</title>
        <authorList>
            <person name="Klenk H.-P."/>
        </authorList>
    </citation>
    <scope>NUCLEOTIDE SEQUENCE [LARGE SCALE GENOMIC DNA]</scope>
    <source>
        <strain evidence="2 3">DSM 24617</strain>
    </source>
</reference>
<dbReference type="OrthoDB" id="9763537at2"/>
<dbReference type="CDD" id="cd01297">
    <property type="entry name" value="D-aminoacylase"/>
    <property type="match status" value="1"/>
</dbReference>
<gene>
    <name evidence="2" type="ORF">FB554_3165</name>
</gene>
<dbReference type="Proteomes" id="UP000318336">
    <property type="component" value="Unassembled WGS sequence"/>
</dbReference>
<dbReference type="Gene3D" id="3.30.1490.130">
    <property type="entry name" value="D-aminoacylase. Domain 3"/>
    <property type="match status" value="1"/>
</dbReference>
<feature type="domain" description="Amidohydrolase 3" evidence="1">
    <location>
        <begin position="51"/>
        <end position="516"/>
    </location>
</feature>
<evidence type="ECO:0000259" key="1">
    <source>
        <dbReference type="Pfam" id="PF07969"/>
    </source>
</evidence>
<dbReference type="PANTHER" id="PTHR11647:SF1">
    <property type="entry name" value="COLLAPSIN RESPONSE MEDIATOR PROTEIN"/>
    <property type="match status" value="1"/>
</dbReference>
<dbReference type="EMBL" id="VFOK01000001">
    <property type="protein sequence ID" value="TQL34982.1"/>
    <property type="molecule type" value="Genomic_DNA"/>
</dbReference>
<dbReference type="GO" id="GO:0016811">
    <property type="term" value="F:hydrolase activity, acting on carbon-nitrogen (but not peptide) bonds, in linear amides"/>
    <property type="evidence" value="ECO:0007669"/>
    <property type="project" value="InterPro"/>
</dbReference>
<comment type="caution">
    <text evidence="2">The sequence shown here is derived from an EMBL/GenBank/DDBJ whole genome shotgun (WGS) entry which is preliminary data.</text>
</comment>
<dbReference type="GO" id="GO:0016812">
    <property type="term" value="F:hydrolase activity, acting on carbon-nitrogen (but not peptide) bonds, in cyclic amides"/>
    <property type="evidence" value="ECO:0007669"/>
    <property type="project" value="TreeGrafter"/>
</dbReference>
<dbReference type="SUPFAM" id="SSF51556">
    <property type="entry name" value="Metallo-dependent hydrolases"/>
    <property type="match status" value="1"/>
</dbReference>
<dbReference type="Gene3D" id="2.30.40.10">
    <property type="entry name" value="Urease, subunit C, domain 1"/>
    <property type="match status" value="1"/>
</dbReference>
<dbReference type="Gene3D" id="3.20.20.140">
    <property type="entry name" value="Metal-dependent hydrolases"/>
    <property type="match status" value="1"/>
</dbReference>
<name>A0A542XGN4_9MICO</name>
<accession>A0A542XGN4</accession>
<dbReference type="Pfam" id="PF07969">
    <property type="entry name" value="Amidohydro_3"/>
    <property type="match status" value="1"/>
</dbReference>